<protein>
    <submittedName>
        <fullName evidence="7">GntR family transcriptional regulator</fullName>
    </submittedName>
</protein>
<dbReference type="PROSITE" id="PS50949">
    <property type="entry name" value="HTH_GNTR"/>
    <property type="match status" value="1"/>
</dbReference>
<dbReference type="InterPro" id="IPR036390">
    <property type="entry name" value="WH_DNA-bd_sf"/>
</dbReference>
<reference evidence="7" key="1">
    <citation type="submission" date="2021-01" db="EMBL/GenBank/DDBJ databases">
        <title>Whole genome shotgun sequence of Virgisporangium aliadipatigenens NBRC 105644.</title>
        <authorList>
            <person name="Komaki H."/>
            <person name="Tamura T."/>
        </authorList>
    </citation>
    <scope>NUCLEOTIDE SEQUENCE</scope>
    <source>
        <strain evidence="7">NBRC 105644</strain>
    </source>
</reference>
<dbReference type="InterPro" id="IPR004839">
    <property type="entry name" value="Aminotransferase_I/II_large"/>
</dbReference>
<organism evidence="7 8">
    <name type="scientific">Virgisporangium aliadipatigenens</name>
    <dbReference type="NCBI Taxonomy" id="741659"/>
    <lineage>
        <taxon>Bacteria</taxon>
        <taxon>Bacillati</taxon>
        <taxon>Actinomycetota</taxon>
        <taxon>Actinomycetes</taxon>
        <taxon>Micromonosporales</taxon>
        <taxon>Micromonosporaceae</taxon>
        <taxon>Virgisporangium</taxon>
    </lineage>
</organism>
<dbReference type="GO" id="GO:0003700">
    <property type="term" value="F:DNA-binding transcription factor activity"/>
    <property type="evidence" value="ECO:0007669"/>
    <property type="project" value="InterPro"/>
</dbReference>
<dbReference type="Gene3D" id="1.10.10.10">
    <property type="entry name" value="Winged helix-like DNA-binding domain superfamily/Winged helix DNA-binding domain"/>
    <property type="match status" value="1"/>
</dbReference>
<dbReference type="InterPro" id="IPR015422">
    <property type="entry name" value="PyrdxlP-dep_Trfase_small"/>
</dbReference>
<dbReference type="Gene3D" id="3.90.1150.10">
    <property type="entry name" value="Aspartate Aminotransferase, domain 1"/>
    <property type="match status" value="1"/>
</dbReference>
<keyword evidence="8" id="KW-1185">Reference proteome</keyword>
<evidence type="ECO:0000313" key="7">
    <source>
        <dbReference type="EMBL" id="GIJ45922.1"/>
    </source>
</evidence>
<dbReference type="PANTHER" id="PTHR46577:SF1">
    <property type="entry name" value="HTH-TYPE TRANSCRIPTIONAL REGULATORY PROTEIN GABR"/>
    <property type="match status" value="1"/>
</dbReference>
<dbReference type="SMART" id="SM00345">
    <property type="entry name" value="HTH_GNTR"/>
    <property type="match status" value="1"/>
</dbReference>
<dbReference type="Proteomes" id="UP000619260">
    <property type="component" value="Unassembled WGS sequence"/>
</dbReference>
<comment type="caution">
    <text evidence="7">The sequence shown here is derived from an EMBL/GenBank/DDBJ whole genome shotgun (WGS) entry which is preliminary data.</text>
</comment>
<dbReference type="SUPFAM" id="SSF46785">
    <property type="entry name" value="Winged helix' DNA-binding domain"/>
    <property type="match status" value="1"/>
</dbReference>
<dbReference type="InterPro" id="IPR015421">
    <property type="entry name" value="PyrdxlP-dep_Trfase_major"/>
</dbReference>
<dbReference type="Pfam" id="PF00155">
    <property type="entry name" value="Aminotran_1_2"/>
    <property type="match status" value="1"/>
</dbReference>
<accession>A0A8J3YKE7</accession>
<evidence type="ECO:0000256" key="4">
    <source>
        <dbReference type="ARBA" id="ARBA00023125"/>
    </source>
</evidence>
<dbReference type="InterPro" id="IPR051446">
    <property type="entry name" value="HTH_trans_reg/aminotransferase"/>
</dbReference>
<dbReference type="SUPFAM" id="SSF53383">
    <property type="entry name" value="PLP-dependent transferases"/>
    <property type="match status" value="1"/>
</dbReference>
<sequence length="432" mass="45265">MAVHYQIEGTTSAAISASVEAGIRRGALAPGAALPPVRTLAGEVGVSPATVAAAYRLLRERGLVETAGRNGTRVRGRPPVAARRQTLRPEVGHLVDLSSGEPDPDLLPRIPAGTPQRRNYLREGVLPELREAARERLRPVDGRHLTVASGALDGIERVLAAHLRPGDRIAVEDPGWANLLDLVAVLGLHPVPVPVDDDGPTVDGLARALSAGAAGLVVTSRAQNPTGATVTAGRARGLRGVLKTFPRVLVVEDDHAAELADEPLHPLVGATESWAFVRSCSKPFGPDLRLAVLAGDETTVARVEGRMRLGAGWVSTILQTLVVRMWSDPAVSAAVSKASRSYGHRRRALVEELTARGIPARGRSGVNVWVPVADETVAVTRLRDAGFAVAPGGMYRIATPPAVRISVGALRPPMVGPLVDALAASNRVSAGV</sequence>
<dbReference type="GO" id="GO:0003677">
    <property type="term" value="F:DNA binding"/>
    <property type="evidence" value="ECO:0007669"/>
    <property type="project" value="UniProtKB-KW"/>
</dbReference>
<dbReference type="PANTHER" id="PTHR46577">
    <property type="entry name" value="HTH-TYPE TRANSCRIPTIONAL REGULATORY PROTEIN GABR"/>
    <property type="match status" value="1"/>
</dbReference>
<dbReference type="Pfam" id="PF00392">
    <property type="entry name" value="GntR"/>
    <property type="match status" value="1"/>
</dbReference>
<dbReference type="InterPro" id="IPR036388">
    <property type="entry name" value="WH-like_DNA-bd_sf"/>
</dbReference>
<dbReference type="CDD" id="cd00609">
    <property type="entry name" value="AAT_like"/>
    <property type="match status" value="1"/>
</dbReference>
<keyword evidence="3" id="KW-0805">Transcription regulation</keyword>
<dbReference type="GO" id="GO:0030170">
    <property type="term" value="F:pyridoxal phosphate binding"/>
    <property type="evidence" value="ECO:0007669"/>
    <property type="project" value="InterPro"/>
</dbReference>
<name>A0A8J3YKE7_9ACTN</name>
<evidence type="ECO:0000256" key="1">
    <source>
        <dbReference type="ARBA" id="ARBA00005384"/>
    </source>
</evidence>
<dbReference type="AlphaFoldDB" id="A0A8J3YKE7"/>
<feature type="domain" description="HTH gntR-type" evidence="6">
    <location>
        <begin position="9"/>
        <end position="77"/>
    </location>
</feature>
<dbReference type="CDD" id="cd07377">
    <property type="entry name" value="WHTH_GntR"/>
    <property type="match status" value="1"/>
</dbReference>
<dbReference type="Gene3D" id="3.40.640.10">
    <property type="entry name" value="Type I PLP-dependent aspartate aminotransferase-like (Major domain)"/>
    <property type="match status" value="1"/>
</dbReference>
<keyword evidence="2" id="KW-0663">Pyridoxal phosphate</keyword>
<dbReference type="InterPro" id="IPR015424">
    <property type="entry name" value="PyrdxlP-dep_Trfase"/>
</dbReference>
<evidence type="ECO:0000256" key="5">
    <source>
        <dbReference type="ARBA" id="ARBA00023163"/>
    </source>
</evidence>
<dbReference type="InterPro" id="IPR000524">
    <property type="entry name" value="Tscrpt_reg_HTH_GntR"/>
</dbReference>
<evidence type="ECO:0000259" key="6">
    <source>
        <dbReference type="PROSITE" id="PS50949"/>
    </source>
</evidence>
<evidence type="ECO:0000256" key="3">
    <source>
        <dbReference type="ARBA" id="ARBA00023015"/>
    </source>
</evidence>
<keyword evidence="5" id="KW-0804">Transcription</keyword>
<proteinExistence type="inferred from homology"/>
<evidence type="ECO:0000256" key="2">
    <source>
        <dbReference type="ARBA" id="ARBA00022898"/>
    </source>
</evidence>
<gene>
    <name evidence="7" type="ORF">Val02_28080</name>
</gene>
<evidence type="ECO:0000313" key="8">
    <source>
        <dbReference type="Proteomes" id="UP000619260"/>
    </source>
</evidence>
<dbReference type="EMBL" id="BOPF01000008">
    <property type="protein sequence ID" value="GIJ45922.1"/>
    <property type="molecule type" value="Genomic_DNA"/>
</dbReference>
<dbReference type="RefSeq" id="WP_203899452.1">
    <property type="nucleotide sequence ID" value="NZ_BOPF01000008.1"/>
</dbReference>
<keyword evidence="4" id="KW-0238">DNA-binding</keyword>
<comment type="similarity">
    <text evidence="1">In the C-terminal section; belongs to the class-I pyridoxal-phosphate-dependent aminotransferase family.</text>
</comment>